<dbReference type="RefSeq" id="WP_157565249.1">
    <property type="nucleotide sequence ID" value="NZ_WPIK01000005.1"/>
</dbReference>
<protein>
    <submittedName>
        <fullName evidence="1">TIGR02453 family protein</fullName>
    </submittedName>
</protein>
<dbReference type="PANTHER" id="PTHR36452:SF1">
    <property type="entry name" value="DUF2461 DOMAIN-CONTAINING PROTEIN"/>
    <property type="match status" value="1"/>
</dbReference>
<name>A0A7K1SV71_9SPHI</name>
<dbReference type="InterPro" id="IPR012808">
    <property type="entry name" value="CHP02453"/>
</dbReference>
<organism evidence="1 2">
    <name type="scientific">Mucilaginibacter arboris</name>
    <dbReference type="NCBI Taxonomy" id="2682090"/>
    <lineage>
        <taxon>Bacteria</taxon>
        <taxon>Pseudomonadati</taxon>
        <taxon>Bacteroidota</taxon>
        <taxon>Sphingobacteriia</taxon>
        <taxon>Sphingobacteriales</taxon>
        <taxon>Sphingobacteriaceae</taxon>
        <taxon>Mucilaginibacter</taxon>
    </lineage>
</organism>
<dbReference type="Pfam" id="PF09365">
    <property type="entry name" value="DUF2461"/>
    <property type="match status" value="1"/>
</dbReference>
<evidence type="ECO:0000313" key="1">
    <source>
        <dbReference type="EMBL" id="MVN21138.1"/>
    </source>
</evidence>
<gene>
    <name evidence="1" type="ORF">GO621_06280</name>
</gene>
<dbReference type="PIRSF" id="PIRSF028451">
    <property type="entry name" value="UCP028451"/>
    <property type="match status" value="1"/>
</dbReference>
<dbReference type="Proteomes" id="UP000462014">
    <property type="component" value="Unassembled WGS sequence"/>
</dbReference>
<proteinExistence type="predicted"/>
<sequence>MIKAETFDFLKSLAENNNRDWFTANKAVYEDARENVLDFTKQLIRQLAKTDPQVNADTDPKKCVMRIYRDIRFSKDKTPYKSNFGINIKTGSGNTELGYYLHIQPDKSFVGGGYWMPTPEHLKAIRQEIDYNGAALNAIISDASFIDDFSAFDQQEQLKNNPKGYEADHPYLNLLKLKSFAAIHHLNNEELMDKMAIQNVVKYLAKIQPLNHFLIQALH</sequence>
<comment type="caution">
    <text evidence="1">The sequence shown here is derived from an EMBL/GenBank/DDBJ whole genome shotgun (WGS) entry which is preliminary data.</text>
</comment>
<keyword evidence="2" id="KW-1185">Reference proteome</keyword>
<dbReference type="NCBIfam" id="TIGR02453">
    <property type="entry name" value="TIGR02453 family protein"/>
    <property type="match status" value="1"/>
</dbReference>
<dbReference type="AlphaFoldDB" id="A0A7K1SV71"/>
<evidence type="ECO:0000313" key="2">
    <source>
        <dbReference type="Proteomes" id="UP000462014"/>
    </source>
</evidence>
<dbReference type="EMBL" id="WPIK01000005">
    <property type="protein sequence ID" value="MVN21138.1"/>
    <property type="molecule type" value="Genomic_DNA"/>
</dbReference>
<reference evidence="1 2" key="1">
    <citation type="submission" date="2019-12" db="EMBL/GenBank/DDBJ databases">
        <title>Mucilaginibacter sp. HMF7410 genome sequencing and assembly.</title>
        <authorList>
            <person name="Kang H."/>
            <person name="Cha I."/>
            <person name="Kim H."/>
            <person name="Joh K."/>
        </authorList>
    </citation>
    <scope>NUCLEOTIDE SEQUENCE [LARGE SCALE GENOMIC DNA]</scope>
    <source>
        <strain evidence="1 2">HMF7410</strain>
    </source>
</reference>
<accession>A0A7K1SV71</accession>
<dbReference type="InterPro" id="IPR015996">
    <property type="entry name" value="UCP028451"/>
</dbReference>
<dbReference type="PANTHER" id="PTHR36452">
    <property type="entry name" value="CHROMOSOME 12, WHOLE GENOME SHOTGUN SEQUENCE"/>
    <property type="match status" value="1"/>
</dbReference>